<feature type="binding site" evidence="1">
    <location>
        <position position="27"/>
    </location>
    <ligand>
        <name>Zn(2+)</name>
        <dbReference type="ChEBI" id="CHEBI:29105"/>
    </ligand>
</feature>
<dbReference type="PIRSF" id="PIRSF018249">
    <property type="entry name" value="MyrA_prd"/>
    <property type="match status" value="1"/>
</dbReference>
<keyword evidence="2" id="KW-0949">S-adenosyl-L-methionine</keyword>
<accession>A0A8J3YSZ9</accession>
<feature type="domain" description="Methyltransferase" evidence="3">
    <location>
        <begin position="89"/>
        <end position="173"/>
    </location>
</feature>
<dbReference type="GO" id="GO:0008168">
    <property type="term" value="F:methyltransferase activity"/>
    <property type="evidence" value="ECO:0007669"/>
    <property type="project" value="InterPro"/>
</dbReference>
<feature type="binding site" evidence="2">
    <location>
        <position position="184"/>
    </location>
    <ligand>
        <name>S-adenosyl-L-methionine</name>
        <dbReference type="ChEBI" id="CHEBI:59789"/>
    </ligand>
</feature>
<dbReference type="Gene3D" id="3.40.50.150">
    <property type="entry name" value="Vaccinia Virus protein VP39"/>
    <property type="match status" value="1"/>
</dbReference>
<evidence type="ECO:0000259" key="4">
    <source>
        <dbReference type="Pfam" id="PF21302"/>
    </source>
</evidence>
<gene>
    <name evidence="5" type="ORF">Val02_80200</name>
</gene>
<evidence type="ECO:0000313" key="5">
    <source>
        <dbReference type="EMBL" id="GIJ51134.1"/>
    </source>
</evidence>
<evidence type="ECO:0000256" key="2">
    <source>
        <dbReference type="PIRSR" id="PIRSR018249-2"/>
    </source>
</evidence>
<feature type="binding site" evidence="1">
    <location>
        <position position="19"/>
    </location>
    <ligand>
        <name>Zn(2+)</name>
        <dbReference type="ChEBI" id="CHEBI:29105"/>
    </ligand>
</feature>
<organism evidence="5 6">
    <name type="scientific">Virgisporangium aliadipatigenens</name>
    <dbReference type="NCBI Taxonomy" id="741659"/>
    <lineage>
        <taxon>Bacteria</taxon>
        <taxon>Bacillati</taxon>
        <taxon>Actinomycetota</taxon>
        <taxon>Actinomycetes</taxon>
        <taxon>Micromonosporales</taxon>
        <taxon>Micromonosporaceae</taxon>
        <taxon>Virgisporangium</taxon>
    </lineage>
</organism>
<name>A0A8J3YSZ9_9ACTN</name>
<reference evidence="5" key="1">
    <citation type="submission" date="2021-01" db="EMBL/GenBank/DDBJ databases">
        <title>Whole genome shotgun sequence of Virgisporangium aliadipatigenens NBRC 105644.</title>
        <authorList>
            <person name="Komaki H."/>
            <person name="Tamura T."/>
        </authorList>
    </citation>
    <scope>NUCLEOTIDE SEQUENCE</scope>
    <source>
        <strain evidence="5">NBRC 105644</strain>
    </source>
</reference>
<evidence type="ECO:0000313" key="6">
    <source>
        <dbReference type="Proteomes" id="UP000619260"/>
    </source>
</evidence>
<feature type="domain" description="23S rRNA (guanine(745)-N(1))-methyltransferase N-terminal" evidence="4">
    <location>
        <begin position="10"/>
        <end position="45"/>
    </location>
</feature>
<dbReference type="EMBL" id="BOPF01000044">
    <property type="protein sequence ID" value="GIJ51134.1"/>
    <property type="molecule type" value="Genomic_DNA"/>
</dbReference>
<dbReference type="AlphaFoldDB" id="A0A8J3YSZ9"/>
<dbReference type="Proteomes" id="UP000619260">
    <property type="component" value="Unassembled WGS sequence"/>
</dbReference>
<feature type="binding site" evidence="2">
    <location>
        <position position="70"/>
    </location>
    <ligand>
        <name>S-adenosyl-L-methionine</name>
        <dbReference type="ChEBI" id="CHEBI:59789"/>
    </ligand>
</feature>
<dbReference type="InterPro" id="IPR041698">
    <property type="entry name" value="Methyltransf_25"/>
</dbReference>
<keyword evidence="1" id="KW-0479">Metal-binding</keyword>
<dbReference type="InterPro" id="IPR048647">
    <property type="entry name" value="RlmA_N"/>
</dbReference>
<dbReference type="InterPro" id="IPR029063">
    <property type="entry name" value="SAM-dependent_MTases_sf"/>
</dbReference>
<keyword evidence="1" id="KW-0862">Zinc</keyword>
<evidence type="ECO:0000259" key="3">
    <source>
        <dbReference type="Pfam" id="PF13649"/>
    </source>
</evidence>
<dbReference type="GO" id="GO:0046872">
    <property type="term" value="F:metal ion binding"/>
    <property type="evidence" value="ECO:0007669"/>
    <property type="project" value="UniProtKB-KW"/>
</dbReference>
<dbReference type="RefSeq" id="WP_239153694.1">
    <property type="nucleotide sequence ID" value="NZ_BOPF01000044.1"/>
</dbReference>
<proteinExistence type="predicted"/>
<dbReference type="SUPFAM" id="SSF53335">
    <property type="entry name" value="S-adenosyl-L-methionine-dependent methyltransferases"/>
    <property type="match status" value="1"/>
</dbReference>
<feature type="binding site" evidence="2">
    <location>
        <begin position="96"/>
        <end position="97"/>
    </location>
    <ligand>
        <name>S-adenosyl-L-methionine</name>
        <dbReference type="ChEBI" id="CHEBI:59789"/>
    </ligand>
</feature>
<protein>
    <submittedName>
        <fullName evidence="5">Ubiquinone biosynthesis protein</fullName>
    </submittedName>
</protein>
<keyword evidence="5" id="KW-0830">Ubiquinone</keyword>
<feature type="binding site" evidence="1">
    <location>
        <position position="31"/>
    </location>
    <ligand>
        <name>Zn(2+)</name>
        <dbReference type="ChEBI" id="CHEBI:29105"/>
    </ligand>
</feature>
<dbReference type="Pfam" id="PF13649">
    <property type="entry name" value="Methyltransf_25"/>
    <property type="match status" value="1"/>
</dbReference>
<dbReference type="InterPro" id="IPR016718">
    <property type="entry name" value="rRNA_m1G-MeTrfase_A_prd"/>
</dbReference>
<sequence>MDQRIVDLLRCPHCGGTLCPADSGLRCKKGHTFDQARQGYVDLTPGRVTHEGDTAPMVQAREAVQGAGHFAFLTDGLRDVLMPFPRGVIVDVGAGTGHHLAALLDGRPDDLGLGLDVSKAALRRAARAHPRLTAVRADAWRRLPLADHAATTLLNVFAPRDGAEFARVLAPGGRLVVVTPTDEHLRELHLTVRVDPAKAERLASTLAPWFIREDEAGLRTSLRLSGQDAAAFVAMGPNAHHQQAARPAGGTVTASVRISTWRRAEE</sequence>
<comment type="caution">
    <text evidence="5">The sequence shown here is derived from an EMBL/GenBank/DDBJ whole genome shotgun (WGS) entry which is preliminary data.</text>
</comment>
<dbReference type="Pfam" id="PF21302">
    <property type="entry name" value="Zn_ribbon_RlmA"/>
    <property type="match status" value="1"/>
</dbReference>
<keyword evidence="6" id="KW-1185">Reference proteome</keyword>
<evidence type="ECO:0000256" key="1">
    <source>
        <dbReference type="PIRSR" id="PIRSR018249-1"/>
    </source>
</evidence>